<accession>A0ABX1LXS6</accession>
<dbReference type="Proteomes" id="UP000738376">
    <property type="component" value="Unassembled WGS sequence"/>
</dbReference>
<dbReference type="EMBL" id="JAAVJL010000005">
    <property type="protein sequence ID" value="NMF60998.1"/>
    <property type="molecule type" value="Genomic_DNA"/>
</dbReference>
<reference evidence="1 2" key="1">
    <citation type="submission" date="2020-03" db="EMBL/GenBank/DDBJ databases">
        <title>Draft Genome Sequence of 2-Methylisoborneol Producing Pseudanabaena yagii Strain GIHE-NHR1 Isolated from North Han River in South Korea.</title>
        <authorList>
            <person name="Jeong J."/>
        </authorList>
    </citation>
    <scope>NUCLEOTIDE SEQUENCE [LARGE SCALE GENOMIC DNA]</scope>
    <source>
        <strain evidence="1 2">GIHE-NHR1</strain>
    </source>
</reference>
<name>A0ABX1LXS6_9CYAN</name>
<gene>
    <name evidence="1" type="ORF">HC246_23955</name>
</gene>
<organism evidence="1 2">
    <name type="scientific">Pseudanabaena yagii GIHE-NHR1</name>
    <dbReference type="NCBI Taxonomy" id="2722753"/>
    <lineage>
        <taxon>Bacteria</taxon>
        <taxon>Bacillati</taxon>
        <taxon>Cyanobacteriota</taxon>
        <taxon>Cyanophyceae</taxon>
        <taxon>Pseudanabaenales</taxon>
        <taxon>Pseudanabaenaceae</taxon>
        <taxon>Pseudanabaena</taxon>
        <taxon>Pseudanabaena yagii</taxon>
    </lineage>
</organism>
<evidence type="ECO:0008006" key="3">
    <source>
        <dbReference type="Google" id="ProtNLM"/>
    </source>
</evidence>
<sequence length="450" mass="51264">MSQKNKTNVLEVLKTLVANAKLTDDSTNLQENILALLSCNEEKQIDVYGDSRLLLSPDILKESAEKILCEYKEIKKSISNEYFQNELRNIVLDCIKNGTIPTKETIDRLMKEIESVMPIQTWEVFRPFYGAELISSETFELGGYKIYSIPKYQEAVKEIPHLDLLTRSNPDTAQHHLIISVKVDARDAVKADELACSKFHQFDNIIRYMLGSLDNSLDVGVFEYVGASIEKVFLLSSPKNHHSRSRINGVFQPVELDGKFPIRFEGMDQEQFSSMPEYYFKNAQFGHEWIWEVASTPNPTKLQSKIITAIEWVGKAIRDNDNARAFVQVVFAFESIFTFQEKNVLVSPGIANQISESVAFILGTNLEERIVCEKQAKTIYGNRSAIAHGGSSSISDIELDEAIDLIKRVILKMTTETNFKSMNSIEEFYKWMQQQKYSCVEATQTNLRAD</sequence>
<evidence type="ECO:0000313" key="1">
    <source>
        <dbReference type="EMBL" id="NMF60998.1"/>
    </source>
</evidence>
<evidence type="ECO:0000313" key="2">
    <source>
        <dbReference type="Proteomes" id="UP000738376"/>
    </source>
</evidence>
<keyword evidence="2" id="KW-1185">Reference proteome</keyword>
<comment type="caution">
    <text evidence="1">The sequence shown here is derived from an EMBL/GenBank/DDBJ whole genome shotgun (WGS) entry which is preliminary data.</text>
</comment>
<proteinExistence type="predicted"/>
<dbReference type="RefSeq" id="WP_169365953.1">
    <property type="nucleotide sequence ID" value="NZ_JAAVJL010000005.1"/>
</dbReference>
<protein>
    <recommendedName>
        <fullName evidence="3">Apea-like HEPN domain-containing protein</fullName>
    </recommendedName>
</protein>